<keyword evidence="1" id="KW-0472">Membrane</keyword>
<evidence type="ECO:0000256" key="1">
    <source>
        <dbReference type="SAM" id="Phobius"/>
    </source>
</evidence>
<evidence type="ECO:0000313" key="2">
    <source>
        <dbReference type="EMBL" id="DAD89052.1"/>
    </source>
</evidence>
<organism evidence="2">
    <name type="scientific">Siphoviridae sp. ctv0N24</name>
    <dbReference type="NCBI Taxonomy" id="2826509"/>
    <lineage>
        <taxon>Viruses</taxon>
        <taxon>Duplodnaviria</taxon>
        <taxon>Heunggongvirae</taxon>
        <taxon>Uroviricota</taxon>
        <taxon>Caudoviricetes</taxon>
    </lineage>
</organism>
<protein>
    <submittedName>
        <fullName evidence="2">Uncharacterized protein</fullName>
    </submittedName>
</protein>
<feature type="transmembrane region" description="Helical" evidence="1">
    <location>
        <begin position="12"/>
        <end position="35"/>
    </location>
</feature>
<reference evidence="2" key="1">
    <citation type="journal article" date="2021" name="Proc. Natl. Acad. Sci. U.S.A.">
        <title>A Catalog of Tens of Thousands of Viruses from Human Metagenomes Reveals Hidden Associations with Chronic Diseases.</title>
        <authorList>
            <person name="Tisza M.J."/>
            <person name="Buck C.B."/>
        </authorList>
    </citation>
    <scope>NUCLEOTIDE SEQUENCE</scope>
    <source>
        <strain evidence="2">Ctv0N24</strain>
    </source>
</reference>
<keyword evidence="1" id="KW-1133">Transmembrane helix</keyword>
<sequence length="55" mass="6253">MRGHFARSGLYTFGLCEAMQALLMIAPAVLFLYAFRRFVLGNYALNTSITPYLDF</sequence>
<accession>A0A8S5N3P4</accession>
<keyword evidence="1" id="KW-0812">Transmembrane</keyword>
<proteinExistence type="predicted"/>
<dbReference type="EMBL" id="BK015052">
    <property type="protein sequence ID" value="DAD89052.1"/>
    <property type="molecule type" value="Genomic_DNA"/>
</dbReference>
<name>A0A8S5N3P4_9CAUD</name>